<accession>A0A2H9TQI1</accession>
<protein>
    <submittedName>
        <fullName evidence="1">Uncharacterized protein</fullName>
    </submittedName>
</protein>
<reference evidence="1 2" key="1">
    <citation type="submission" date="2016-10" db="EMBL/GenBank/DDBJ databases">
        <title>The genome of Paramicrosporidium saccamoebae is the missing link in understanding Cryptomycota and Microsporidia evolution.</title>
        <authorList>
            <person name="Quandt C.A."/>
            <person name="Beaudet D."/>
            <person name="Corsaro D."/>
            <person name="Michel R."/>
            <person name="Corradi N."/>
            <person name="James T."/>
        </authorList>
    </citation>
    <scope>NUCLEOTIDE SEQUENCE [LARGE SCALE GENOMIC DNA]</scope>
    <source>
        <strain evidence="1 2">KSL3</strain>
    </source>
</reference>
<organism evidence="1 2">
    <name type="scientific">Paramicrosporidium saccamoebae</name>
    <dbReference type="NCBI Taxonomy" id="1246581"/>
    <lineage>
        <taxon>Eukaryota</taxon>
        <taxon>Fungi</taxon>
        <taxon>Fungi incertae sedis</taxon>
        <taxon>Cryptomycota</taxon>
        <taxon>Cryptomycota incertae sedis</taxon>
        <taxon>Paramicrosporidium</taxon>
    </lineage>
</organism>
<sequence length="138" mass="15067">MRSPSAFESTAGQMALAGAQNGKLEHYKTTCVSIVMSDNRISLTGAGSVCVIRENEAMVGREETAYLEVGDTVVIAVARKATPYWLLKATAMEKALASPTSKQVTYRDISDHEIPDVLIMSVVFDYHGFDMPHDLARL</sequence>
<name>A0A2H9TQI1_9FUNG</name>
<dbReference type="EMBL" id="MTSL01000014">
    <property type="protein sequence ID" value="PJF19997.1"/>
    <property type="molecule type" value="Genomic_DNA"/>
</dbReference>
<comment type="caution">
    <text evidence="1">The sequence shown here is derived from an EMBL/GenBank/DDBJ whole genome shotgun (WGS) entry which is preliminary data.</text>
</comment>
<evidence type="ECO:0000313" key="2">
    <source>
        <dbReference type="Proteomes" id="UP000240830"/>
    </source>
</evidence>
<proteinExistence type="predicted"/>
<keyword evidence="2" id="KW-1185">Reference proteome</keyword>
<evidence type="ECO:0000313" key="1">
    <source>
        <dbReference type="EMBL" id="PJF19997.1"/>
    </source>
</evidence>
<dbReference type="Proteomes" id="UP000240830">
    <property type="component" value="Unassembled WGS sequence"/>
</dbReference>
<dbReference type="AlphaFoldDB" id="A0A2H9TQI1"/>
<gene>
    <name evidence="1" type="ORF">PSACC_00173</name>
</gene>